<proteinExistence type="predicted"/>
<feature type="domain" description="ABC transporter" evidence="5">
    <location>
        <begin position="2"/>
        <end position="206"/>
    </location>
</feature>
<dbReference type="CDD" id="cd03230">
    <property type="entry name" value="ABC_DR_subfamily_A"/>
    <property type="match status" value="1"/>
</dbReference>
<evidence type="ECO:0000256" key="2">
    <source>
        <dbReference type="ARBA" id="ARBA00022741"/>
    </source>
</evidence>
<evidence type="ECO:0000256" key="1">
    <source>
        <dbReference type="ARBA" id="ARBA00022448"/>
    </source>
</evidence>
<dbReference type="InterPro" id="IPR027417">
    <property type="entry name" value="P-loop_NTPase"/>
</dbReference>
<dbReference type="Proteomes" id="UP000050482">
    <property type="component" value="Unassembled WGS sequence"/>
</dbReference>
<accession>A0A0P9GNL0</accession>
<evidence type="ECO:0000259" key="5">
    <source>
        <dbReference type="PROSITE" id="PS50893"/>
    </source>
</evidence>
<dbReference type="PROSITE" id="PS50893">
    <property type="entry name" value="ABC_TRANSPORTER_2"/>
    <property type="match status" value="1"/>
</dbReference>
<gene>
    <name evidence="6" type="ORF">AN477_19945</name>
</gene>
<keyword evidence="7" id="KW-1185">Reference proteome</keyword>
<dbReference type="PANTHER" id="PTHR42939">
    <property type="entry name" value="ABC TRANSPORTER ATP-BINDING PROTEIN ALBC-RELATED"/>
    <property type="match status" value="1"/>
</dbReference>
<dbReference type="GO" id="GO:0005524">
    <property type="term" value="F:ATP binding"/>
    <property type="evidence" value="ECO:0007669"/>
    <property type="project" value="UniProtKB-KW"/>
</dbReference>
<dbReference type="Pfam" id="PF00005">
    <property type="entry name" value="ABC_tran"/>
    <property type="match status" value="1"/>
</dbReference>
<dbReference type="InterPro" id="IPR017871">
    <property type="entry name" value="ABC_transporter-like_CS"/>
</dbReference>
<name>A0A0P9GNL0_9BACL</name>
<dbReference type="OrthoDB" id="2290519at2"/>
<evidence type="ECO:0000313" key="6">
    <source>
        <dbReference type="EMBL" id="KPV42042.1"/>
    </source>
</evidence>
<dbReference type="NCBIfam" id="TIGR01189">
    <property type="entry name" value="ccmA"/>
    <property type="match status" value="1"/>
</dbReference>
<dbReference type="EMBL" id="LJCO01000085">
    <property type="protein sequence ID" value="KPV42042.1"/>
    <property type="molecule type" value="Genomic_DNA"/>
</dbReference>
<dbReference type="PROSITE" id="PS00211">
    <property type="entry name" value="ABC_TRANSPORTER_1"/>
    <property type="match status" value="1"/>
</dbReference>
<sequence>MLILEGVAKEYNLKPILEDIHLSLEPGQVYALTAPNGSGKTTLLQMMAGLVRPTRGRVLWDGGPIRTTHRRHFGVLLQQPMLYGDLSASENLAFYARLYGLPQHRQLVQSWLEQVGLGDTAAQRVRSFSKGMKQRLALARCFIHKPDVLLLDEPFDGLDERGRAILTRLFEQRINDGASVFLVTHREDEVRIAARRYTLRFGRVTAC</sequence>
<dbReference type="InterPro" id="IPR051782">
    <property type="entry name" value="ABC_Transporter_VariousFunc"/>
</dbReference>
<evidence type="ECO:0000256" key="3">
    <source>
        <dbReference type="ARBA" id="ARBA00022748"/>
    </source>
</evidence>
<dbReference type="SMART" id="SM00382">
    <property type="entry name" value="AAA"/>
    <property type="match status" value="1"/>
</dbReference>
<dbReference type="GO" id="GO:0016887">
    <property type="term" value="F:ATP hydrolysis activity"/>
    <property type="evidence" value="ECO:0007669"/>
    <property type="project" value="InterPro"/>
</dbReference>
<dbReference type="PATRIC" id="fig|471514.4.peg.1092"/>
<dbReference type="GO" id="GO:0017004">
    <property type="term" value="P:cytochrome complex assembly"/>
    <property type="evidence" value="ECO:0007669"/>
    <property type="project" value="UniProtKB-KW"/>
</dbReference>
<dbReference type="Gene3D" id="3.40.50.300">
    <property type="entry name" value="P-loop containing nucleotide triphosphate hydrolases"/>
    <property type="match status" value="1"/>
</dbReference>
<dbReference type="InterPro" id="IPR003593">
    <property type="entry name" value="AAA+_ATPase"/>
</dbReference>
<evidence type="ECO:0000313" key="7">
    <source>
        <dbReference type="Proteomes" id="UP000050482"/>
    </source>
</evidence>
<comment type="caution">
    <text evidence="6">The sequence shown here is derived from an EMBL/GenBank/DDBJ whole genome shotgun (WGS) entry which is preliminary data.</text>
</comment>
<keyword evidence="3" id="KW-0201">Cytochrome c-type biogenesis</keyword>
<dbReference type="RefSeq" id="WP_054970950.1">
    <property type="nucleotide sequence ID" value="NZ_LJCO01000085.1"/>
</dbReference>
<dbReference type="InterPro" id="IPR003439">
    <property type="entry name" value="ABC_transporter-like_ATP-bd"/>
</dbReference>
<keyword evidence="2" id="KW-0547">Nucleotide-binding</keyword>
<organism evidence="6 7">
    <name type="scientific">Alicyclobacillus ferrooxydans</name>
    <dbReference type="NCBI Taxonomy" id="471514"/>
    <lineage>
        <taxon>Bacteria</taxon>
        <taxon>Bacillati</taxon>
        <taxon>Bacillota</taxon>
        <taxon>Bacilli</taxon>
        <taxon>Bacillales</taxon>
        <taxon>Alicyclobacillaceae</taxon>
        <taxon>Alicyclobacillus</taxon>
    </lineage>
</organism>
<dbReference type="AlphaFoldDB" id="A0A0P9GNL0"/>
<dbReference type="SUPFAM" id="SSF52540">
    <property type="entry name" value="P-loop containing nucleoside triphosphate hydrolases"/>
    <property type="match status" value="1"/>
</dbReference>
<dbReference type="STRING" id="471514.AN477_19945"/>
<dbReference type="GO" id="GO:0022857">
    <property type="term" value="F:transmembrane transporter activity"/>
    <property type="evidence" value="ECO:0007669"/>
    <property type="project" value="InterPro"/>
</dbReference>
<evidence type="ECO:0000256" key="4">
    <source>
        <dbReference type="ARBA" id="ARBA00022840"/>
    </source>
</evidence>
<keyword evidence="4" id="KW-0067">ATP-binding</keyword>
<dbReference type="PANTHER" id="PTHR42939:SF1">
    <property type="entry name" value="ABC TRANSPORTER ATP-BINDING PROTEIN ALBC-RELATED"/>
    <property type="match status" value="1"/>
</dbReference>
<keyword evidence="1" id="KW-0813">Transport</keyword>
<reference evidence="6 7" key="1">
    <citation type="submission" date="2015-09" db="EMBL/GenBank/DDBJ databases">
        <title>Draft genome sequence of Alicyclobacillus ferrooxydans DSM 22381.</title>
        <authorList>
            <person name="Hemp J."/>
        </authorList>
    </citation>
    <scope>NUCLEOTIDE SEQUENCE [LARGE SCALE GENOMIC DNA]</scope>
    <source>
        <strain evidence="6 7">TC-34</strain>
    </source>
</reference>
<protein>
    <recommendedName>
        <fullName evidence="5">ABC transporter domain-containing protein</fullName>
    </recommendedName>
</protein>
<dbReference type="InterPro" id="IPR005895">
    <property type="entry name" value="ABC_transptr_haem_export_CcmA"/>
</dbReference>